<dbReference type="PIRSF" id="PIRSF029287">
    <property type="entry name" value="UCP029287"/>
    <property type="match status" value="1"/>
</dbReference>
<sequence length="225" mass="24116">MMGFGAFGKMPAVGDFFRLNAPSGFVRAWDDWLQGTMIAVSEALGAGWDAHYMSAPIWRFSLAAGLAGPQPVMGVLMPSVDRVGRRFPLTLMTPLPVTGADELAHFSRETLFGAAETLALEALEDDMTTDRLTTRLAELPAPGSVAETLRDTGDGTLHLVADEDTGVLPTLATRLLSSRYARPSLWTAHVDGREHLIICEGLPSPRHARGFFDLSDPAVPSGAQA</sequence>
<comment type="caution">
    <text evidence="1">The sequence shown here is derived from an EMBL/GenBank/DDBJ whole genome shotgun (WGS) entry which is preliminary data.</text>
</comment>
<name>A0A8J7JB03_9RHOB</name>
<evidence type="ECO:0000313" key="2">
    <source>
        <dbReference type="Proteomes" id="UP000619079"/>
    </source>
</evidence>
<accession>A0A8J7JB03</accession>
<protein>
    <submittedName>
        <fullName evidence="1">Type VI secretion system-associated protein TagF</fullName>
    </submittedName>
</protein>
<dbReference type="InterPro" id="IPR038225">
    <property type="entry name" value="TagF_sf"/>
</dbReference>
<dbReference type="NCBIfam" id="TIGR03373">
    <property type="entry name" value="VI_minor_4"/>
    <property type="match status" value="1"/>
</dbReference>
<organism evidence="1 2">
    <name type="scientific">Sedimentitalea arenosa</name>
    <dbReference type="NCBI Taxonomy" id="2798803"/>
    <lineage>
        <taxon>Bacteria</taxon>
        <taxon>Pseudomonadati</taxon>
        <taxon>Pseudomonadota</taxon>
        <taxon>Alphaproteobacteria</taxon>
        <taxon>Rhodobacterales</taxon>
        <taxon>Paracoccaceae</taxon>
        <taxon>Sedimentitalea</taxon>
    </lineage>
</organism>
<dbReference type="InterPro" id="IPR017748">
    <property type="entry name" value="TagF"/>
</dbReference>
<proteinExistence type="predicted"/>
<gene>
    <name evidence="1" type="primary">tagF</name>
    <name evidence="1" type="ORF">JF290_13520</name>
</gene>
<dbReference type="EMBL" id="JAELVR010000009">
    <property type="protein sequence ID" value="MBJ6372548.1"/>
    <property type="molecule type" value="Genomic_DNA"/>
</dbReference>
<dbReference type="Gene3D" id="3.40.1730.10">
    <property type="entry name" value="pa0076 domain"/>
    <property type="match status" value="1"/>
</dbReference>
<dbReference type="Proteomes" id="UP000619079">
    <property type="component" value="Unassembled WGS sequence"/>
</dbReference>
<reference evidence="1" key="1">
    <citation type="submission" date="2020-12" db="EMBL/GenBank/DDBJ databases">
        <title>Sedimentitalea sp. nov., isolated from sand in Incheon.</title>
        <authorList>
            <person name="Kim W."/>
        </authorList>
    </citation>
    <scope>NUCLEOTIDE SEQUENCE</scope>
    <source>
        <strain evidence="1">CAU 1593</strain>
    </source>
</reference>
<dbReference type="AlphaFoldDB" id="A0A8J7JB03"/>
<keyword evidence="2" id="KW-1185">Reference proteome</keyword>
<evidence type="ECO:0000313" key="1">
    <source>
        <dbReference type="EMBL" id="MBJ6372548.1"/>
    </source>
</evidence>
<dbReference type="Pfam" id="PF09867">
    <property type="entry name" value="TagF_N"/>
    <property type="match status" value="1"/>
</dbReference>